<dbReference type="InterPro" id="IPR037476">
    <property type="entry name" value="PCH1"/>
</dbReference>
<dbReference type="AlphaFoldDB" id="A0A200Q9F2"/>
<proteinExistence type="predicted"/>
<comment type="caution">
    <text evidence="2">The sequence shown here is derived from an EMBL/GenBank/DDBJ whole genome shotgun (WGS) entry which is preliminary data.</text>
</comment>
<dbReference type="STRING" id="56857.A0A200Q9F2"/>
<gene>
    <name evidence="2" type="ORF">BVC80_1117g79</name>
</gene>
<reference evidence="2 3" key="1">
    <citation type="journal article" date="2017" name="Mol. Plant">
        <title>The Genome of Medicinal Plant Macleaya cordata Provides New Insights into Benzylisoquinoline Alkaloids Metabolism.</title>
        <authorList>
            <person name="Liu X."/>
            <person name="Liu Y."/>
            <person name="Huang P."/>
            <person name="Ma Y."/>
            <person name="Qing Z."/>
            <person name="Tang Q."/>
            <person name="Cao H."/>
            <person name="Cheng P."/>
            <person name="Zheng Y."/>
            <person name="Yuan Z."/>
            <person name="Zhou Y."/>
            <person name="Liu J."/>
            <person name="Tang Z."/>
            <person name="Zhuo Y."/>
            <person name="Zhang Y."/>
            <person name="Yu L."/>
            <person name="Huang J."/>
            <person name="Yang P."/>
            <person name="Peng Q."/>
            <person name="Zhang J."/>
            <person name="Jiang W."/>
            <person name="Zhang Z."/>
            <person name="Lin K."/>
            <person name="Ro D.K."/>
            <person name="Chen X."/>
            <person name="Xiong X."/>
            <person name="Shang Y."/>
            <person name="Huang S."/>
            <person name="Zeng J."/>
        </authorList>
    </citation>
    <scope>NUCLEOTIDE SEQUENCE [LARGE SCALE GENOMIC DNA]</scope>
    <source>
        <strain evidence="3">cv. BLH2017</strain>
        <tissue evidence="2">Root</tissue>
    </source>
</reference>
<dbReference type="EMBL" id="MVGT01002651">
    <property type="protein sequence ID" value="OVA07071.1"/>
    <property type="molecule type" value="Genomic_DNA"/>
</dbReference>
<dbReference type="FunCoup" id="A0A200Q9F2">
    <property type="interactions" value="4"/>
</dbReference>
<feature type="region of interest" description="Disordered" evidence="1">
    <location>
        <begin position="90"/>
        <end position="122"/>
    </location>
</feature>
<dbReference type="InParanoid" id="A0A200Q9F2"/>
<dbReference type="OrthoDB" id="649277at2759"/>
<dbReference type="PANTHER" id="PTHR36062">
    <property type="entry name" value="OS01G0687300 PROTEIN"/>
    <property type="match status" value="1"/>
</dbReference>
<dbReference type="GO" id="GO:0010099">
    <property type="term" value="P:regulation of photomorphogenesis"/>
    <property type="evidence" value="ECO:0007669"/>
    <property type="project" value="InterPro"/>
</dbReference>
<dbReference type="Proteomes" id="UP000195402">
    <property type="component" value="Unassembled WGS sequence"/>
</dbReference>
<evidence type="ECO:0000313" key="3">
    <source>
        <dbReference type="Proteomes" id="UP000195402"/>
    </source>
</evidence>
<feature type="compositionally biased region" description="Polar residues" evidence="1">
    <location>
        <begin position="90"/>
        <end position="99"/>
    </location>
</feature>
<name>A0A200Q9F2_MACCD</name>
<evidence type="ECO:0000313" key="2">
    <source>
        <dbReference type="EMBL" id="OVA07071.1"/>
    </source>
</evidence>
<organism evidence="2 3">
    <name type="scientific">Macleaya cordata</name>
    <name type="common">Five-seeded plume-poppy</name>
    <name type="synonym">Bocconia cordata</name>
    <dbReference type="NCBI Taxonomy" id="56857"/>
    <lineage>
        <taxon>Eukaryota</taxon>
        <taxon>Viridiplantae</taxon>
        <taxon>Streptophyta</taxon>
        <taxon>Embryophyta</taxon>
        <taxon>Tracheophyta</taxon>
        <taxon>Spermatophyta</taxon>
        <taxon>Magnoliopsida</taxon>
        <taxon>Ranunculales</taxon>
        <taxon>Papaveraceae</taxon>
        <taxon>Papaveroideae</taxon>
        <taxon>Macleaya</taxon>
    </lineage>
</organism>
<accession>A0A200Q9F2</accession>
<protein>
    <submittedName>
        <fullName evidence="2">Uncharacterized protein</fullName>
    </submittedName>
</protein>
<dbReference type="PANTHER" id="PTHR36062:SF1">
    <property type="entry name" value="OS01G0687300 PROTEIN"/>
    <property type="match status" value="1"/>
</dbReference>
<sequence>MPDRFLQTCHDGDAKAWRSEHSYESVWMAHWMQTSCNAASRVRNRFVLHDGCKEEDCNTNKGAMLVQSADPRKAARLEVIVGPSNASDCRNTWSGQQGSLKVASDAPSSAKADGAETEDGGAKITNDKLAMNSGSLSNTRSEWHSFPMSAGLNQNNGSALTPIKELAFCDRHVSKSQIKDNSGNGSTIVGTSGTNFPSRLCRLASKEVEFPSKDHYLVQFGKSYESVEKKSLPVSKPFLYDLPGSTSNTVSYKYKSRGTPVRSFMCRNKETDQSICQVASKDCSTNSHLTPLEQENYNYSSYPTFWGCDKGKDNQLKAKDSGTSCLMQTDGTNDPSASNFNFLLSVGEQGKAMNGFSGTEVSSSCSSPQRVTKLEELNLGSHLLQKVPACSVHDVETLRICTAVDSVEGVSGGPPKFSQATHHLFITKNTGVNLSKWGQILRESKLSANFKQNALHELFSLPSHCHGKRGPKLQSLENSTNSEGKEDTVHVEKDCLCLKKELSAGTDAMDIDDCDTRNSSQGIASSPSTEDLVVGRNPVSAQATFVSPRKVGSRKTEMEIPAISRDSPVILAEKGLRGKRDLGTSRTESLGVEHLLSHIEPPVCVNSSASQDVPEVQPSNRLVKRLKLSASDSLAYGVKSSGTGDTSSGEKVNKLFAKIMSYNINISDPTLSKHLGRRQMELDKSVVLFRNSECPCMGPMKENQDLILSHPWIQRWCRSQAEVPLIKPAAPVVCEPQVSKPTSRKQLPSIAAMALMGKASYSYRPCEFRKRGPVVVWNTEGF</sequence>
<keyword evidence="3" id="KW-1185">Reference proteome</keyword>
<evidence type="ECO:0000256" key="1">
    <source>
        <dbReference type="SAM" id="MobiDB-lite"/>
    </source>
</evidence>
<dbReference type="OMA" id="NTRSEWH"/>